<accession>A0A7J5XKZ9</accession>
<protein>
    <submittedName>
        <fullName evidence="1">Uncharacterized protein</fullName>
    </submittedName>
</protein>
<comment type="caution">
    <text evidence="1">The sequence shown here is derived from an EMBL/GenBank/DDBJ whole genome shotgun (WGS) entry which is preliminary data.</text>
</comment>
<reference evidence="1 2" key="1">
    <citation type="submission" date="2020-03" db="EMBL/GenBank/DDBJ databases">
        <title>Dissostichus mawsoni Genome sequencing and assembly.</title>
        <authorList>
            <person name="Park H."/>
        </authorList>
    </citation>
    <scope>NUCLEOTIDE SEQUENCE [LARGE SCALE GENOMIC DNA]</scope>
    <source>
        <strain evidence="1">DM0001</strain>
        <tissue evidence="1">Muscle</tissue>
    </source>
</reference>
<dbReference type="OrthoDB" id="2104337at2759"/>
<dbReference type="Proteomes" id="UP000518266">
    <property type="component" value="Unassembled WGS sequence"/>
</dbReference>
<dbReference type="AlphaFoldDB" id="A0A7J5XKZ9"/>
<name>A0A7J5XKZ9_DISMA</name>
<keyword evidence="2" id="KW-1185">Reference proteome</keyword>
<gene>
    <name evidence="1" type="ORF">F7725_009533</name>
</gene>
<evidence type="ECO:0000313" key="2">
    <source>
        <dbReference type="Proteomes" id="UP000518266"/>
    </source>
</evidence>
<sequence>MKQEVLLMFPVFDFQDWSLTVVLTGIVGSLDPRDTLSLLLSAEQQDCLRGPQQRAPVLFAVDSVSGCTLR</sequence>
<evidence type="ECO:0000313" key="1">
    <source>
        <dbReference type="EMBL" id="KAF3837765.1"/>
    </source>
</evidence>
<proteinExistence type="predicted"/>
<dbReference type="EMBL" id="JAAKFY010000022">
    <property type="protein sequence ID" value="KAF3837765.1"/>
    <property type="molecule type" value="Genomic_DNA"/>
</dbReference>
<organism evidence="1 2">
    <name type="scientific">Dissostichus mawsoni</name>
    <name type="common">Antarctic cod</name>
    <dbReference type="NCBI Taxonomy" id="36200"/>
    <lineage>
        <taxon>Eukaryota</taxon>
        <taxon>Metazoa</taxon>
        <taxon>Chordata</taxon>
        <taxon>Craniata</taxon>
        <taxon>Vertebrata</taxon>
        <taxon>Euteleostomi</taxon>
        <taxon>Actinopterygii</taxon>
        <taxon>Neopterygii</taxon>
        <taxon>Teleostei</taxon>
        <taxon>Neoteleostei</taxon>
        <taxon>Acanthomorphata</taxon>
        <taxon>Eupercaria</taxon>
        <taxon>Perciformes</taxon>
        <taxon>Notothenioidei</taxon>
        <taxon>Nototheniidae</taxon>
        <taxon>Dissostichus</taxon>
    </lineage>
</organism>